<dbReference type="PROSITE" id="PS51898">
    <property type="entry name" value="TYR_RECOMBINASE"/>
    <property type="match status" value="1"/>
</dbReference>
<dbReference type="PANTHER" id="PTHR30629:SF2">
    <property type="entry name" value="PROPHAGE INTEGRASE INTS-RELATED"/>
    <property type="match status" value="1"/>
</dbReference>
<gene>
    <name evidence="6" type="ORF">SAMN02910451_03129</name>
</gene>
<dbReference type="RefSeq" id="WP_074463478.1">
    <property type="nucleotide sequence ID" value="NZ_FMUR01000029.1"/>
</dbReference>
<dbReference type="SUPFAM" id="SSF56349">
    <property type="entry name" value="DNA breaking-rejoining enzymes"/>
    <property type="match status" value="1"/>
</dbReference>
<evidence type="ECO:0000256" key="4">
    <source>
        <dbReference type="ARBA" id="ARBA00023172"/>
    </source>
</evidence>
<dbReference type="GO" id="GO:0015074">
    <property type="term" value="P:DNA integration"/>
    <property type="evidence" value="ECO:0007669"/>
    <property type="project" value="UniProtKB-KW"/>
</dbReference>
<evidence type="ECO:0000259" key="5">
    <source>
        <dbReference type="PROSITE" id="PS51898"/>
    </source>
</evidence>
<dbReference type="AlphaFoldDB" id="A0A1G5H0B0"/>
<keyword evidence="7" id="KW-1185">Reference proteome</keyword>
<accession>A0A1G5H0B0</accession>
<organism evidence="6 7">
    <name type="scientific">Butyrivibrio hungatei</name>
    <dbReference type="NCBI Taxonomy" id="185008"/>
    <lineage>
        <taxon>Bacteria</taxon>
        <taxon>Bacillati</taxon>
        <taxon>Bacillota</taxon>
        <taxon>Clostridia</taxon>
        <taxon>Lachnospirales</taxon>
        <taxon>Lachnospiraceae</taxon>
        <taxon>Butyrivibrio</taxon>
    </lineage>
</organism>
<dbReference type="InterPro" id="IPR002104">
    <property type="entry name" value="Integrase_catalytic"/>
</dbReference>
<evidence type="ECO:0000256" key="1">
    <source>
        <dbReference type="ARBA" id="ARBA00008857"/>
    </source>
</evidence>
<keyword evidence="4" id="KW-0233">DNA recombination</keyword>
<evidence type="ECO:0000256" key="3">
    <source>
        <dbReference type="ARBA" id="ARBA00023125"/>
    </source>
</evidence>
<dbReference type="PANTHER" id="PTHR30629">
    <property type="entry name" value="PROPHAGE INTEGRASE"/>
    <property type="match status" value="1"/>
</dbReference>
<sequence length="449" mass="51602">MNNVNKDAIASAPPSVFASSYHNNFKIKKLQCIVNEEDKEESRDISQLNKILKSATLVSGDGGEIINMISKKKTKLVEKVYRTAHPRAKEELFYKGSDGRWKSKNPTFSAKSREELVEKLYNFFFSHTFEEVYLEWVDMRIRHGVKSNKTIQEDLTLLKNVFKNEPIAQMQIADIKKRDIKYMFERWTGPGLITRKAFVNRKSALNGVFIYAAENEYIPLNFIPSIGTTELKFKEPRHINKAFHLEDRDALLKHLKSIKQDGYTLAIQLALYSTFRVGELRAIRYEDIRGNILTIKHQLVEESVYSIDTKKMKVTKAPRHINEKLPKGNSHFSVREIYLVPEALAIIEKAHELNPDGEYLFMCHGRTINNDTFNERLRKYCADAGVPYLSSLKLRFTVASTLRAAGVDIAYLQKTLGHSNRAMTEHYIYETVAEPEGIENQLMNALSIG</sequence>
<evidence type="ECO:0000313" key="7">
    <source>
        <dbReference type="Proteomes" id="UP000183047"/>
    </source>
</evidence>
<comment type="similarity">
    <text evidence="1">Belongs to the 'phage' integrase family.</text>
</comment>
<dbReference type="GO" id="GO:0003677">
    <property type="term" value="F:DNA binding"/>
    <property type="evidence" value="ECO:0007669"/>
    <property type="project" value="UniProtKB-KW"/>
</dbReference>
<dbReference type="Gene3D" id="1.10.150.130">
    <property type="match status" value="1"/>
</dbReference>
<evidence type="ECO:0000313" key="6">
    <source>
        <dbReference type="EMBL" id="SCY56989.1"/>
    </source>
</evidence>
<dbReference type="Pfam" id="PF00589">
    <property type="entry name" value="Phage_integrase"/>
    <property type="match status" value="1"/>
</dbReference>
<keyword evidence="2" id="KW-0229">DNA integration</keyword>
<keyword evidence="3" id="KW-0238">DNA-binding</keyword>
<proteinExistence type="inferred from homology"/>
<dbReference type="GO" id="GO:0006310">
    <property type="term" value="P:DNA recombination"/>
    <property type="evidence" value="ECO:0007669"/>
    <property type="project" value="UniProtKB-KW"/>
</dbReference>
<dbReference type="InterPro" id="IPR050808">
    <property type="entry name" value="Phage_Integrase"/>
</dbReference>
<dbReference type="InterPro" id="IPR013762">
    <property type="entry name" value="Integrase-like_cat_sf"/>
</dbReference>
<dbReference type="Gene3D" id="1.10.443.10">
    <property type="entry name" value="Intergrase catalytic core"/>
    <property type="match status" value="1"/>
</dbReference>
<dbReference type="EMBL" id="FMUR01000029">
    <property type="protein sequence ID" value="SCY56989.1"/>
    <property type="molecule type" value="Genomic_DNA"/>
</dbReference>
<evidence type="ECO:0000256" key="2">
    <source>
        <dbReference type="ARBA" id="ARBA00022908"/>
    </source>
</evidence>
<dbReference type="InterPro" id="IPR010998">
    <property type="entry name" value="Integrase_recombinase_N"/>
</dbReference>
<dbReference type="Proteomes" id="UP000183047">
    <property type="component" value="Unassembled WGS sequence"/>
</dbReference>
<name>A0A1G5H0B0_9FIRM</name>
<protein>
    <submittedName>
        <fullName evidence="6">Site-specific recombinase XerD</fullName>
    </submittedName>
</protein>
<dbReference type="InterPro" id="IPR011010">
    <property type="entry name" value="DNA_brk_join_enz"/>
</dbReference>
<feature type="domain" description="Tyr recombinase" evidence="5">
    <location>
        <begin position="238"/>
        <end position="443"/>
    </location>
</feature>
<reference evidence="7" key="1">
    <citation type="submission" date="2016-10" db="EMBL/GenBank/DDBJ databases">
        <authorList>
            <person name="Varghese N."/>
            <person name="Submissions S."/>
        </authorList>
    </citation>
    <scope>NUCLEOTIDE SEQUENCE [LARGE SCALE GENOMIC DNA]</scope>
    <source>
        <strain evidence="7">XBD2006</strain>
    </source>
</reference>